<reference evidence="1 2" key="1">
    <citation type="journal article" date="2013" name="Genome Announc.">
        <title>Draft Genome of the Nitrogen-Fixing Bacterium Pseudomonas stutzeri Strain KOS6 Isolated from Industrial Hydrocarbon Sludge.</title>
        <authorList>
            <person name="Grigoryeva T.V."/>
            <person name="Laikov A.V."/>
            <person name="Naumova R.P."/>
            <person name="Manolov A.I."/>
            <person name="Larin A.K."/>
            <person name="Karpova I.Y."/>
            <person name="Semashko T.A."/>
            <person name="Alexeev D.G."/>
            <person name="Kostryukova E.S."/>
            <person name="Muller R."/>
            <person name="Govorun V.M."/>
        </authorList>
    </citation>
    <scope>NUCLEOTIDE SEQUENCE [LARGE SCALE GENOMIC DNA]</scope>
    <source>
        <strain evidence="1 2">KOS6</strain>
    </source>
</reference>
<comment type="caution">
    <text evidence="1">The sequence shown here is derived from an EMBL/GenBank/DDBJ whole genome shotgun (WGS) entry which is preliminary data.</text>
</comment>
<evidence type="ECO:0000313" key="2">
    <source>
        <dbReference type="Proteomes" id="UP000026923"/>
    </source>
</evidence>
<dbReference type="HOGENOM" id="CLU_3029037_0_0_6"/>
<dbReference type="EMBL" id="AMCZ02000015">
    <property type="protein sequence ID" value="EWC40840.1"/>
    <property type="molecule type" value="Genomic_DNA"/>
</dbReference>
<name>A0A061JR87_STUST</name>
<accession>A0A061JR87</accession>
<sequence>MRAAWSLTQFLENLPSAFEILDRIRKNAKNAKLAYMLSLISPINSAASIKLNVQH</sequence>
<proteinExistence type="predicted"/>
<evidence type="ECO:0000313" key="1">
    <source>
        <dbReference type="EMBL" id="EWC40840.1"/>
    </source>
</evidence>
<dbReference type="Proteomes" id="UP000026923">
    <property type="component" value="Unassembled WGS sequence"/>
</dbReference>
<gene>
    <name evidence="1" type="ORF">B597_012640</name>
</gene>
<protein>
    <submittedName>
        <fullName evidence="1">Uncharacterized protein</fullName>
    </submittedName>
</protein>
<dbReference type="AlphaFoldDB" id="A0A061JR87"/>
<organism evidence="1 2">
    <name type="scientific">Stutzerimonas stutzeri KOS6</name>
    <dbReference type="NCBI Taxonomy" id="1218352"/>
    <lineage>
        <taxon>Bacteria</taxon>
        <taxon>Pseudomonadati</taxon>
        <taxon>Pseudomonadota</taxon>
        <taxon>Gammaproteobacteria</taxon>
        <taxon>Pseudomonadales</taxon>
        <taxon>Pseudomonadaceae</taxon>
        <taxon>Stutzerimonas</taxon>
    </lineage>
</organism>